<keyword evidence="1" id="KW-0812">Transmembrane</keyword>
<name>A0A1F5WDD1_9BACT</name>
<evidence type="ECO:0000313" key="3">
    <source>
        <dbReference type="Proteomes" id="UP000178276"/>
    </source>
</evidence>
<keyword evidence="1" id="KW-1133">Transmembrane helix</keyword>
<dbReference type="STRING" id="1798331.A2W57_00355"/>
<feature type="transmembrane region" description="Helical" evidence="1">
    <location>
        <begin position="6"/>
        <end position="24"/>
    </location>
</feature>
<organism evidence="2 3">
    <name type="scientific">Candidatus Giovannonibacteria bacterium RIFCSPHIGHO2_02_43_16</name>
    <dbReference type="NCBI Taxonomy" id="1798331"/>
    <lineage>
        <taxon>Bacteria</taxon>
        <taxon>Candidatus Giovannoniibacteriota</taxon>
    </lineage>
</organism>
<dbReference type="AlphaFoldDB" id="A0A1F5WDD1"/>
<sequence length="280" mass="32151">MSIPKIISIWLAALVIAGGSLFVYKNYFVKDLEKNAERITDPTLSEVEEWKTYRNEKYGFEIKYPFYFEIESTTTSKLLLRTGDKKGSIDIRAYENPNMRTSIHVYCESPLGKNALFCNDINNWEKVKAEIRAVNLNNIEITSVSKNGSASTTYFFIKDKLVYEFSYSSIDPSEIEKIILDSTFPDIVKLPVAKEPEIFIKSPNYGQLEVYTSRINAGRQYKLTFGTYIPDPTLIRDSVLLHVKEGYKSYFPSICKISKSRRKINVRGWAGICLPAYNRS</sequence>
<proteinExistence type="predicted"/>
<protein>
    <submittedName>
        <fullName evidence="2">Uncharacterized protein</fullName>
    </submittedName>
</protein>
<evidence type="ECO:0000256" key="1">
    <source>
        <dbReference type="SAM" id="Phobius"/>
    </source>
</evidence>
<reference evidence="2 3" key="1">
    <citation type="journal article" date="2016" name="Nat. Commun.">
        <title>Thousands of microbial genomes shed light on interconnected biogeochemical processes in an aquifer system.</title>
        <authorList>
            <person name="Anantharaman K."/>
            <person name="Brown C.T."/>
            <person name="Hug L.A."/>
            <person name="Sharon I."/>
            <person name="Castelle C.J."/>
            <person name="Probst A.J."/>
            <person name="Thomas B.C."/>
            <person name="Singh A."/>
            <person name="Wilkins M.J."/>
            <person name="Karaoz U."/>
            <person name="Brodie E.L."/>
            <person name="Williams K.H."/>
            <person name="Hubbard S.S."/>
            <person name="Banfield J.F."/>
        </authorList>
    </citation>
    <scope>NUCLEOTIDE SEQUENCE [LARGE SCALE GENOMIC DNA]</scope>
</reference>
<keyword evidence="1" id="KW-0472">Membrane</keyword>
<evidence type="ECO:0000313" key="2">
    <source>
        <dbReference type="EMBL" id="OGF73607.1"/>
    </source>
</evidence>
<dbReference type="EMBL" id="MFHJ01000032">
    <property type="protein sequence ID" value="OGF73607.1"/>
    <property type="molecule type" value="Genomic_DNA"/>
</dbReference>
<comment type="caution">
    <text evidence="2">The sequence shown here is derived from an EMBL/GenBank/DDBJ whole genome shotgun (WGS) entry which is preliminary data.</text>
</comment>
<gene>
    <name evidence="2" type="ORF">A2W57_00355</name>
</gene>
<accession>A0A1F5WDD1</accession>
<dbReference type="Proteomes" id="UP000178276">
    <property type="component" value="Unassembled WGS sequence"/>
</dbReference>